<protein>
    <submittedName>
        <fullName evidence="1">Uncharacterized protein</fullName>
    </submittedName>
</protein>
<keyword evidence="2" id="KW-1185">Reference proteome</keyword>
<evidence type="ECO:0000313" key="2">
    <source>
        <dbReference type="Proteomes" id="UP001295444"/>
    </source>
</evidence>
<name>A0AAD1W842_PELCU</name>
<organism evidence="1 2">
    <name type="scientific">Pelobates cultripes</name>
    <name type="common">Western spadefoot toad</name>
    <dbReference type="NCBI Taxonomy" id="61616"/>
    <lineage>
        <taxon>Eukaryota</taxon>
        <taxon>Metazoa</taxon>
        <taxon>Chordata</taxon>
        <taxon>Craniata</taxon>
        <taxon>Vertebrata</taxon>
        <taxon>Euteleostomi</taxon>
        <taxon>Amphibia</taxon>
        <taxon>Batrachia</taxon>
        <taxon>Anura</taxon>
        <taxon>Pelobatoidea</taxon>
        <taxon>Pelobatidae</taxon>
        <taxon>Pelobates</taxon>
    </lineage>
</organism>
<gene>
    <name evidence="1" type="ORF">PECUL_23A019379</name>
</gene>
<dbReference type="EMBL" id="OW240917">
    <property type="protein sequence ID" value="CAH2299264.1"/>
    <property type="molecule type" value="Genomic_DNA"/>
</dbReference>
<proteinExistence type="predicted"/>
<evidence type="ECO:0000313" key="1">
    <source>
        <dbReference type="EMBL" id="CAH2299264.1"/>
    </source>
</evidence>
<sequence length="95" mass="10344">MIMAEVLEEWEAAQRVPLPATINFAAKHSSLTAEPTIHVHSAVRQPRRGNKGDTQQQAILPLTNLQRHKCGRPTLMGLQPKATVEDTIIPAAGMG</sequence>
<dbReference type="Proteomes" id="UP001295444">
    <property type="component" value="Chromosome 06"/>
</dbReference>
<dbReference type="AlphaFoldDB" id="A0AAD1W842"/>
<accession>A0AAD1W842</accession>
<reference evidence="1" key="1">
    <citation type="submission" date="2022-03" db="EMBL/GenBank/DDBJ databases">
        <authorList>
            <person name="Alioto T."/>
            <person name="Alioto T."/>
            <person name="Gomez Garrido J."/>
        </authorList>
    </citation>
    <scope>NUCLEOTIDE SEQUENCE</scope>
</reference>